<evidence type="ECO:0000256" key="1">
    <source>
        <dbReference type="ARBA" id="ARBA00004685"/>
    </source>
</evidence>
<dbReference type="Pfam" id="PF11807">
    <property type="entry name" value="UstYa"/>
    <property type="match status" value="1"/>
</dbReference>
<evidence type="ECO:0008006" key="7">
    <source>
        <dbReference type="Google" id="ProtNLM"/>
    </source>
</evidence>
<accession>A0A6A6TFM0</accession>
<feature type="compositionally biased region" description="Low complexity" evidence="3">
    <location>
        <begin position="12"/>
        <end position="21"/>
    </location>
</feature>
<sequence length="257" mass="29723">MESKNITYHPVSSSEDVSYSSTQDEERSSEVFLLNPHQKERRRSMWISTSLLASSVFLNLLISVVLFFAITKKPTDQQCSRQLSVYLVEYIEYDFAAEFNSTNIYRGPPTPEREEAWYNLTYKHAIEIPATELASLNRSEADHLRHASEDESSGYVALIEVFHQLHCLNMIRRYTWYQAGKYADLPNGLVHNEVENRMHIDHCIDALRIAIQCFGDVTPLFIKLGGHAGSKADFNSHHKCRNFDKIESWIDENWTID</sequence>
<gene>
    <name evidence="5" type="ORF">K491DRAFT_677238</name>
</gene>
<keyword evidence="4" id="KW-0472">Membrane</keyword>
<feature type="transmembrane region" description="Helical" evidence="4">
    <location>
        <begin position="46"/>
        <end position="70"/>
    </location>
</feature>
<proteinExistence type="inferred from homology"/>
<reference evidence="5" key="1">
    <citation type="journal article" date="2020" name="Stud. Mycol.">
        <title>101 Dothideomycetes genomes: a test case for predicting lifestyles and emergence of pathogens.</title>
        <authorList>
            <person name="Haridas S."/>
            <person name="Albert R."/>
            <person name="Binder M."/>
            <person name="Bloem J."/>
            <person name="Labutti K."/>
            <person name="Salamov A."/>
            <person name="Andreopoulos B."/>
            <person name="Baker S."/>
            <person name="Barry K."/>
            <person name="Bills G."/>
            <person name="Bluhm B."/>
            <person name="Cannon C."/>
            <person name="Castanera R."/>
            <person name="Culley D."/>
            <person name="Daum C."/>
            <person name="Ezra D."/>
            <person name="Gonzalez J."/>
            <person name="Henrissat B."/>
            <person name="Kuo A."/>
            <person name="Liang C."/>
            <person name="Lipzen A."/>
            <person name="Lutzoni F."/>
            <person name="Magnuson J."/>
            <person name="Mondo S."/>
            <person name="Nolan M."/>
            <person name="Ohm R."/>
            <person name="Pangilinan J."/>
            <person name="Park H.-J."/>
            <person name="Ramirez L."/>
            <person name="Alfaro M."/>
            <person name="Sun H."/>
            <person name="Tritt A."/>
            <person name="Yoshinaga Y."/>
            <person name="Zwiers L.-H."/>
            <person name="Turgeon B."/>
            <person name="Goodwin S."/>
            <person name="Spatafora J."/>
            <person name="Crous P."/>
            <person name="Grigoriev I."/>
        </authorList>
    </citation>
    <scope>NUCLEOTIDE SEQUENCE</scope>
    <source>
        <strain evidence="5">CBS 122681</strain>
    </source>
</reference>
<evidence type="ECO:0000256" key="4">
    <source>
        <dbReference type="SAM" id="Phobius"/>
    </source>
</evidence>
<dbReference type="GO" id="GO:0043386">
    <property type="term" value="P:mycotoxin biosynthetic process"/>
    <property type="evidence" value="ECO:0007669"/>
    <property type="project" value="InterPro"/>
</dbReference>
<evidence type="ECO:0000313" key="6">
    <source>
        <dbReference type="Proteomes" id="UP000799324"/>
    </source>
</evidence>
<evidence type="ECO:0000313" key="5">
    <source>
        <dbReference type="EMBL" id="KAF2657404.1"/>
    </source>
</evidence>
<protein>
    <recommendedName>
        <fullName evidence="7">Tat pathway signal sequence</fullName>
    </recommendedName>
</protein>
<comment type="pathway">
    <text evidence="1">Mycotoxin biosynthesis.</text>
</comment>
<dbReference type="PANTHER" id="PTHR33365:SF4">
    <property type="entry name" value="CYCLOCHLOROTINE BIOSYNTHESIS PROTEIN O"/>
    <property type="match status" value="1"/>
</dbReference>
<organism evidence="5 6">
    <name type="scientific">Lophiostoma macrostomum CBS 122681</name>
    <dbReference type="NCBI Taxonomy" id="1314788"/>
    <lineage>
        <taxon>Eukaryota</taxon>
        <taxon>Fungi</taxon>
        <taxon>Dikarya</taxon>
        <taxon>Ascomycota</taxon>
        <taxon>Pezizomycotina</taxon>
        <taxon>Dothideomycetes</taxon>
        <taxon>Pleosporomycetidae</taxon>
        <taxon>Pleosporales</taxon>
        <taxon>Lophiostomataceae</taxon>
        <taxon>Lophiostoma</taxon>
    </lineage>
</organism>
<dbReference type="OrthoDB" id="3687641at2759"/>
<keyword evidence="4" id="KW-1133">Transmembrane helix</keyword>
<comment type="similarity">
    <text evidence="2">Belongs to the ustYa family.</text>
</comment>
<evidence type="ECO:0000256" key="2">
    <source>
        <dbReference type="ARBA" id="ARBA00035112"/>
    </source>
</evidence>
<feature type="region of interest" description="Disordered" evidence="3">
    <location>
        <begin position="1"/>
        <end position="24"/>
    </location>
</feature>
<keyword evidence="4" id="KW-0812">Transmembrane</keyword>
<dbReference type="EMBL" id="MU004325">
    <property type="protein sequence ID" value="KAF2657404.1"/>
    <property type="molecule type" value="Genomic_DNA"/>
</dbReference>
<dbReference type="AlphaFoldDB" id="A0A6A6TFM0"/>
<dbReference type="PANTHER" id="PTHR33365">
    <property type="entry name" value="YALI0B05434P"/>
    <property type="match status" value="1"/>
</dbReference>
<keyword evidence="6" id="KW-1185">Reference proteome</keyword>
<dbReference type="InterPro" id="IPR021765">
    <property type="entry name" value="UstYa-like"/>
</dbReference>
<dbReference type="Proteomes" id="UP000799324">
    <property type="component" value="Unassembled WGS sequence"/>
</dbReference>
<name>A0A6A6TFM0_9PLEO</name>
<evidence type="ECO:0000256" key="3">
    <source>
        <dbReference type="SAM" id="MobiDB-lite"/>
    </source>
</evidence>